<organism evidence="9 10">
    <name type="scientific">Streptomyces lydicamycinicus</name>
    <dbReference type="NCBI Taxonomy" id="1546107"/>
    <lineage>
        <taxon>Bacteria</taxon>
        <taxon>Bacillati</taxon>
        <taxon>Actinomycetota</taxon>
        <taxon>Actinomycetes</taxon>
        <taxon>Kitasatosporales</taxon>
        <taxon>Streptomycetaceae</taxon>
        <taxon>Streptomyces</taxon>
    </lineage>
</organism>
<feature type="transmembrane region" description="Helical" evidence="7">
    <location>
        <begin position="43"/>
        <end position="64"/>
    </location>
</feature>
<keyword evidence="10" id="KW-1185">Reference proteome</keyword>
<dbReference type="GO" id="GO:0005886">
    <property type="term" value="C:plasma membrane"/>
    <property type="evidence" value="ECO:0007669"/>
    <property type="project" value="UniProtKB-SubCell"/>
</dbReference>
<evidence type="ECO:0000256" key="7">
    <source>
        <dbReference type="SAM" id="Phobius"/>
    </source>
</evidence>
<feature type="transmembrane region" description="Helical" evidence="7">
    <location>
        <begin position="329"/>
        <end position="349"/>
    </location>
</feature>
<dbReference type="RefSeq" id="WP_042159487.1">
    <property type="nucleotide sequence ID" value="NZ_BBNO01000008.1"/>
</dbReference>
<dbReference type="Gene3D" id="1.20.1250.20">
    <property type="entry name" value="MFS general substrate transporter like domains"/>
    <property type="match status" value="1"/>
</dbReference>
<dbReference type="AlphaFoldDB" id="A0A0P4RCV9"/>
<evidence type="ECO:0000256" key="4">
    <source>
        <dbReference type="ARBA" id="ARBA00023136"/>
    </source>
</evidence>
<keyword evidence="3 7" id="KW-1133">Transmembrane helix</keyword>
<feature type="compositionally biased region" description="Low complexity" evidence="6">
    <location>
        <begin position="595"/>
        <end position="608"/>
    </location>
</feature>
<comment type="caution">
    <text evidence="9">The sequence shown here is derived from an EMBL/GenBank/DDBJ whole genome shotgun (WGS) entry which is preliminary data.</text>
</comment>
<evidence type="ECO:0000313" key="9">
    <source>
        <dbReference type="EMBL" id="GAO11425.1"/>
    </source>
</evidence>
<evidence type="ECO:0000256" key="5">
    <source>
        <dbReference type="ARBA" id="ARBA00023251"/>
    </source>
</evidence>
<feature type="transmembrane region" description="Helical" evidence="7">
    <location>
        <begin position="164"/>
        <end position="183"/>
    </location>
</feature>
<proteinExistence type="predicted"/>
<keyword evidence="5" id="KW-0046">Antibiotic resistance</keyword>
<feature type="compositionally biased region" description="Low complexity" evidence="6">
    <location>
        <begin position="221"/>
        <end position="270"/>
    </location>
</feature>
<dbReference type="GO" id="GO:0046677">
    <property type="term" value="P:response to antibiotic"/>
    <property type="evidence" value="ECO:0007669"/>
    <property type="project" value="UniProtKB-KW"/>
</dbReference>
<dbReference type="OrthoDB" id="4334754at2"/>
<evidence type="ECO:0000313" key="10">
    <source>
        <dbReference type="Proteomes" id="UP000048965"/>
    </source>
</evidence>
<sequence length="608" mass="60055">MTARRLQRLVLTGSITGAVIVALDGTVLTVAQPALQRDLHASFAQVQWTSTGYLIAVASLLVFAGRLGDRYGHQQLFALGILGFGATSAAIGLAPGVGWVIGLRVAQGIFGALLQPATLGMLRATYPPDQLGIPLALRTSAIGLAAAAGPVLGGALVAHWGWRGVFFLNVVPACLIGGLAWVVRVPSLAPAPPPPPTPTLTPPSASGHVPASASAFEPREASAGGPAGGAAPAGAAATGSGSEPRTAPSGGATPAATTAVASTTAGAGTTAGARTTAGAVAAHGATADHGATATPGARAAAGLDLPGACLLALALVSLVHTLVALPETGWTVVTALGGAVAVFACGAFIRHERRTASPLVPLSVVGSTAIASALAVLLSAAAALFGTLFVSTYFLQDVLALDPMECGLRVLPLAVLMVLSAPASAVLQRRYGPRRTTLAAMILLTLGILVLSQLDRTSTAPAIGAGFLLLGAGFGTVMVTATAVIVRHVPTAHAGVAGGLQQTAMNIGPTLGVATATMLVTLTTPTTTGDHSPGGPHWTAEAFLSAMGPTLLTLAAVAATGALAAAKLPRGTTVNGDSRQPPAVVARRDRDPSKASKASEASATTSGD</sequence>
<protein>
    <recommendedName>
        <fullName evidence="8">Major facilitator superfamily (MFS) profile domain-containing protein</fullName>
    </recommendedName>
</protein>
<feature type="transmembrane region" description="Helical" evidence="7">
    <location>
        <begin position="546"/>
        <end position="566"/>
    </location>
</feature>
<dbReference type="PANTHER" id="PTHR42718">
    <property type="entry name" value="MAJOR FACILITATOR SUPERFAMILY MULTIDRUG TRANSPORTER MFSC"/>
    <property type="match status" value="1"/>
</dbReference>
<evidence type="ECO:0000256" key="6">
    <source>
        <dbReference type="SAM" id="MobiDB-lite"/>
    </source>
</evidence>
<dbReference type="EMBL" id="BBNO01000008">
    <property type="protein sequence ID" value="GAO11425.1"/>
    <property type="molecule type" value="Genomic_DNA"/>
</dbReference>
<feature type="transmembrane region" description="Helical" evidence="7">
    <location>
        <begin position="370"/>
        <end position="395"/>
    </location>
</feature>
<dbReference type="PROSITE" id="PS50850">
    <property type="entry name" value="MFS"/>
    <property type="match status" value="1"/>
</dbReference>
<dbReference type="CDD" id="cd17321">
    <property type="entry name" value="MFS_MMR_MDR_like"/>
    <property type="match status" value="1"/>
</dbReference>
<dbReference type="Pfam" id="PF07690">
    <property type="entry name" value="MFS_1"/>
    <property type="match status" value="2"/>
</dbReference>
<feature type="transmembrane region" description="Helical" evidence="7">
    <location>
        <begin position="135"/>
        <end position="158"/>
    </location>
</feature>
<keyword evidence="2 7" id="KW-0812">Transmembrane</keyword>
<gene>
    <name evidence="9" type="ORF">TPA0598_08_03360</name>
</gene>
<dbReference type="GO" id="GO:0022857">
    <property type="term" value="F:transmembrane transporter activity"/>
    <property type="evidence" value="ECO:0007669"/>
    <property type="project" value="InterPro"/>
</dbReference>
<dbReference type="InterPro" id="IPR011701">
    <property type="entry name" value="MFS"/>
</dbReference>
<feature type="transmembrane region" description="Helical" evidence="7">
    <location>
        <begin position="9"/>
        <end position="31"/>
    </location>
</feature>
<dbReference type="SUPFAM" id="SSF103473">
    <property type="entry name" value="MFS general substrate transporter"/>
    <property type="match status" value="2"/>
</dbReference>
<feature type="transmembrane region" description="Helical" evidence="7">
    <location>
        <begin position="460"/>
        <end position="486"/>
    </location>
</feature>
<evidence type="ECO:0000256" key="3">
    <source>
        <dbReference type="ARBA" id="ARBA00022989"/>
    </source>
</evidence>
<evidence type="ECO:0000256" key="1">
    <source>
        <dbReference type="ARBA" id="ARBA00004651"/>
    </source>
</evidence>
<feature type="region of interest" description="Disordered" evidence="6">
    <location>
        <begin position="192"/>
        <end position="270"/>
    </location>
</feature>
<feature type="transmembrane region" description="Helical" evidence="7">
    <location>
        <begin position="76"/>
        <end position="99"/>
    </location>
</feature>
<comment type="subcellular location">
    <subcellularLocation>
        <location evidence="1">Cell membrane</location>
        <topology evidence="1">Multi-pass membrane protein</topology>
    </subcellularLocation>
</comment>
<dbReference type="InterPro" id="IPR020846">
    <property type="entry name" value="MFS_dom"/>
</dbReference>
<accession>A0A0P4RCV9</accession>
<feature type="transmembrane region" description="Helical" evidence="7">
    <location>
        <begin position="507"/>
        <end position="526"/>
    </location>
</feature>
<dbReference type="Proteomes" id="UP000048965">
    <property type="component" value="Unassembled WGS sequence"/>
</dbReference>
<reference evidence="9 10" key="2">
    <citation type="journal article" date="2015" name="Stand. Genomic Sci.">
        <title>Draft genome sequence of marine-derived Streptomyces sp. TP-A0598, a producer of anti-MRSA antibiotic lydicamycins.</title>
        <authorList>
            <person name="Komaki H."/>
            <person name="Ichikawa N."/>
            <person name="Hosoyama A."/>
            <person name="Fujita N."/>
            <person name="Igarashi Y."/>
        </authorList>
    </citation>
    <scope>NUCLEOTIDE SEQUENCE [LARGE SCALE GENOMIC DNA]</scope>
    <source>
        <strain evidence="9 10">NBRC 110027</strain>
    </source>
</reference>
<feature type="domain" description="Major facilitator superfamily (MFS) profile" evidence="8">
    <location>
        <begin position="10"/>
        <end position="573"/>
    </location>
</feature>
<dbReference type="InterPro" id="IPR036259">
    <property type="entry name" value="MFS_trans_sf"/>
</dbReference>
<feature type="transmembrane region" description="Helical" evidence="7">
    <location>
        <begin position="407"/>
        <end position="427"/>
    </location>
</feature>
<name>A0A0P4RCV9_9ACTN</name>
<evidence type="ECO:0000259" key="8">
    <source>
        <dbReference type="PROSITE" id="PS50850"/>
    </source>
</evidence>
<dbReference type="PANTHER" id="PTHR42718:SF42">
    <property type="entry name" value="EXPORT PROTEIN"/>
    <property type="match status" value="1"/>
</dbReference>
<feature type="transmembrane region" description="Helical" evidence="7">
    <location>
        <begin position="436"/>
        <end position="454"/>
    </location>
</feature>
<dbReference type="Gene3D" id="1.20.1720.10">
    <property type="entry name" value="Multidrug resistance protein D"/>
    <property type="match status" value="1"/>
</dbReference>
<reference evidence="10" key="1">
    <citation type="submission" date="2014-09" db="EMBL/GenBank/DDBJ databases">
        <title>Whole genome shotgun sequence of Streptomyces sp. NBRC 110027.</title>
        <authorList>
            <person name="Komaki H."/>
            <person name="Ichikawa N."/>
            <person name="Katano-Makiyama Y."/>
            <person name="Hosoyama A."/>
            <person name="Hashimoto M."/>
            <person name="Uohara A."/>
            <person name="Kitahashi Y."/>
            <person name="Ohji S."/>
            <person name="Kimura A."/>
            <person name="Yamazoe A."/>
            <person name="Igarashi Y."/>
            <person name="Fujita N."/>
        </authorList>
    </citation>
    <scope>NUCLEOTIDE SEQUENCE [LARGE SCALE GENOMIC DNA]</scope>
    <source>
        <strain evidence="10">NBRC 110027</strain>
    </source>
</reference>
<evidence type="ECO:0000256" key="2">
    <source>
        <dbReference type="ARBA" id="ARBA00022692"/>
    </source>
</evidence>
<keyword evidence="4 7" id="KW-0472">Membrane</keyword>
<feature type="region of interest" description="Disordered" evidence="6">
    <location>
        <begin position="570"/>
        <end position="608"/>
    </location>
</feature>
<feature type="compositionally biased region" description="Pro residues" evidence="6">
    <location>
        <begin position="192"/>
        <end position="201"/>
    </location>
</feature>